<keyword evidence="1" id="KW-1185">Reference proteome</keyword>
<accession>A0A5S6QAU2</accession>
<evidence type="ECO:0000313" key="2">
    <source>
        <dbReference type="WBParaSite" id="TMUE_1000004210.1"/>
    </source>
</evidence>
<dbReference type="WBParaSite" id="TMUE_1000004210.1">
    <property type="protein sequence ID" value="TMUE_1000004210.1"/>
    <property type="gene ID" value="WBGene00288388"/>
</dbReference>
<dbReference type="AlphaFoldDB" id="A0A5S6QAU2"/>
<sequence>MSAFFFKGGISRVSCGCTSLQCLQARVFFLTNDGRNFQESCGSAYSVDELQLTSLGTQANLFFWRGNVASFPKTGSFSPSCNLKNT</sequence>
<evidence type="ECO:0000313" key="1">
    <source>
        <dbReference type="Proteomes" id="UP000046395"/>
    </source>
</evidence>
<dbReference type="Proteomes" id="UP000046395">
    <property type="component" value="Unassembled WGS sequence"/>
</dbReference>
<proteinExistence type="predicted"/>
<organism evidence="1 2">
    <name type="scientific">Trichuris muris</name>
    <name type="common">Mouse whipworm</name>
    <dbReference type="NCBI Taxonomy" id="70415"/>
    <lineage>
        <taxon>Eukaryota</taxon>
        <taxon>Metazoa</taxon>
        <taxon>Ecdysozoa</taxon>
        <taxon>Nematoda</taxon>
        <taxon>Enoplea</taxon>
        <taxon>Dorylaimia</taxon>
        <taxon>Trichinellida</taxon>
        <taxon>Trichuridae</taxon>
        <taxon>Trichuris</taxon>
    </lineage>
</organism>
<name>A0A5S6QAU2_TRIMR</name>
<protein>
    <submittedName>
        <fullName evidence="2">Uncharacterized protein</fullName>
    </submittedName>
</protein>
<reference evidence="2" key="1">
    <citation type="submission" date="2019-12" db="UniProtKB">
        <authorList>
            <consortium name="WormBaseParasite"/>
        </authorList>
    </citation>
    <scope>IDENTIFICATION</scope>
</reference>